<reference evidence="1" key="1">
    <citation type="journal article" date="2021" name="PeerJ">
        <title>Extensive microbial diversity within the chicken gut microbiome revealed by metagenomics and culture.</title>
        <authorList>
            <person name="Gilroy R."/>
            <person name="Ravi A."/>
            <person name="Getino M."/>
            <person name="Pursley I."/>
            <person name="Horton D.L."/>
            <person name="Alikhan N.F."/>
            <person name="Baker D."/>
            <person name="Gharbi K."/>
            <person name="Hall N."/>
            <person name="Watson M."/>
            <person name="Adriaenssens E.M."/>
            <person name="Foster-Nyarko E."/>
            <person name="Jarju S."/>
            <person name="Secka A."/>
            <person name="Antonio M."/>
            <person name="Oren A."/>
            <person name="Chaudhuri R.R."/>
            <person name="La Ragione R."/>
            <person name="Hildebrand F."/>
            <person name="Pallen M.J."/>
        </authorList>
    </citation>
    <scope>NUCLEOTIDE SEQUENCE</scope>
    <source>
        <strain evidence="1">ChiHjej13B12-9602</strain>
    </source>
</reference>
<dbReference type="AlphaFoldDB" id="A0A921IU79"/>
<reference evidence="1" key="2">
    <citation type="submission" date="2021-09" db="EMBL/GenBank/DDBJ databases">
        <authorList>
            <person name="Gilroy R."/>
        </authorList>
    </citation>
    <scope>NUCLEOTIDE SEQUENCE</scope>
    <source>
        <strain evidence="1">ChiHjej13B12-9602</strain>
    </source>
</reference>
<comment type="caution">
    <text evidence="1">The sequence shown here is derived from an EMBL/GenBank/DDBJ whole genome shotgun (WGS) entry which is preliminary data.</text>
</comment>
<dbReference type="Proteomes" id="UP000753256">
    <property type="component" value="Unassembled WGS sequence"/>
</dbReference>
<sequence length="155" mass="16269">MPKKPQQPSQVSPELDEMVCDLIGYMLDELADGGDPGVITCVEDAEGTRVEASFTDDGEEACLEAARTRIAQNASGMAKEKLGPIARYAIGYVGGVQLEDGFADAVLVSFYERGLADEEGVPTGYSAYVLFEGAGEGDGFAWADPAPAGAEEPLI</sequence>
<gene>
    <name evidence="1" type="ORF">K8V70_03625</name>
</gene>
<evidence type="ECO:0000313" key="1">
    <source>
        <dbReference type="EMBL" id="HJG36940.1"/>
    </source>
</evidence>
<organism evidence="1 2">
    <name type="scientific">Enorma phocaeensis</name>
    <dbReference type="NCBI Taxonomy" id="1871019"/>
    <lineage>
        <taxon>Bacteria</taxon>
        <taxon>Bacillati</taxon>
        <taxon>Actinomycetota</taxon>
        <taxon>Coriobacteriia</taxon>
        <taxon>Coriobacteriales</taxon>
        <taxon>Coriobacteriaceae</taxon>
        <taxon>Enorma</taxon>
    </lineage>
</organism>
<dbReference type="EMBL" id="DYUZ01000014">
    <property type="protein sequence ID" value="HJG36940.1"/>
    <property type="molecule type" value="Genomic_DNA"/>
</dbReference>
<proteinExistence type="predicted"/>
<name>A0A921IU79_9ACTN</name>
<dbReference type="RefSeq" id="WP_273189405.1">
    <property type="nucleotide sequence ID" value="NZ_DYUZ01000014.1"/>
</dbReference>
<evidence type="ECO:0000313" key="2">
    <source>
        <dbReference type="Proteomes" id="UP000753256"/>
    </source>
</evidence>
<accession>A0A921IU79</accession>
<protein>
    <submittedName>
        <fullName evidence="1">Uncharacterized protein</fullName>
    </submittedName>
</protein>